<feature type="transmembrane region" description="Helical" evidence="6">
    <location>
        <begin position="323"/>
        <end position="347"/>
    </location>
</feature>
<dbReference type="Proteomes" id="UP000014760">
    <property type="component" value="Unassembled WGS sequence"/>
</dbReference>
<reference evidence="8 10" key="2">
    <citation type="journal article" date="2013" name="Nature">
        <title>Insights into bilaterian evolution from three spiralian genomes.</title>
        <authorList>
            <person name="Simakov O."/>
            <person name="Marletaz F."/>
            <person name="Cho S.J."/>
            <person name="Edsinger-Gonzales E."/>
            <person name="Havlak P."/>
            <person name="Hellsten U."/>
            <person name="Kuo D.H."/>
            <person name="Larsson T."/>
            <person name="Lv J."/>
            <person name="Arendt D."/>
            <person name="Savage R."/>
            <person name="Osoegawa K."/>
            <person name="de Jong P."/>
            <person name="Grimwood J."/>
            <person name="Chapman J.A."/>
            <person name="Shapiro H."/>
            <person name="Aerts A."/>
            <person name="Otillar R.P."/>
            <person name="Terry A.Y."/>
            <person name="Boore J.L."/>
            <person name="Grigoriev I.V."/>
            <person name="Lindberg D.R."/>
            <person name="Seaver E.C."/>
            <person name="Weisblat D.A."/>
            <person name="Putnam N.H."/>
            <person name="Rokhsar D.S."/>
        </authorList>
    </citation>
    <scope>NUCLEOTIDE SEQUENCE</scope>
    <source>
        <strain evidence="8 10">I ESC-2004</strain>
    </source>
</reference>
<evidence type="ECO:0000256" key="4">
    <source>
        <dbReference type="ARBA" id="ARBA00022989"/>
    </source>
</evidence>
<protein>
    <recommendedName>
        <fullName evidence="7">Major facilitator superfamily (MFS) profile domain-containing protein</fullName>
    </recommendedName>
</protein>
<dbReference type="PROSITE" id="PS50850">
    <property type="entry name" value="MFS"/>
    <property type="match status" value="1"/>
</dbReference>
<dbReference type="InterPro" id="IPR036259">
    <property type="entry name" value="MFS_trans_sf"/>
</dbReference>
<evidence type="ECO:0000313" key="8">
    <source>
        <dbReference type="EMBL" id="ELT89674.1"/>
    </source>
</evidence>
<dbReference type="PANTHER" id="PTHR23506">
    <property type="entry name" value="GH10249P"/>
    <property type="match status" value="1"/>
</dbReference>
<dbReference type="SUPFAM" id="SSF103473">
    <property type="entry name" value="MFS general substrate transporter"/>
    <property type="match status" value="1"/>
</dbReference>
<dbReference type="InterPro" id="IPR050930">
    <property type="entry name" value="MFS_Vesicular_Transporter"/>
</dbReference>
<evidence type="ECO:0000256" key="6">
    <source>
        <dbReference type="SAM" id="Phobius"/>
    </source>
</evidence>
<dbReference type="PANTHER" id="PTHR23506:SF23">
    <property type="entry name" value="GH10249P"/>
    <property type="match status" value="1"/>
</dbReference>
<dbReference type="GO" id="GO:0016020">
    <property type="term" value="C:membrane"/>
    <property type="evidence" value="ECO:0007669"/>
    <property type="project" value="UniProtKB-SubCell"/>
</dbReference>
<feature type="transmembrane region" description="Helical" evidence="6">
    <location>
        <begin position="263"/>
        <end position="281"/>
    </location>
</feature>
<accession>R7T7P8</accession>
<keyword evidence="2" id="KW-0813">Transport</keyword>
<evidence type="ECO:0000313" key="9">
    <source>
        <dbReference type="EnsemblMetazoa" id="CapteP145182"/>
    </source>
</evidence>
<feature type="transmembrane region" description="Helical" evidence="6">
    <location>
        <begin position="196"/>
        <end position="218"/>
    </location>
</feature>
<dbReference type="OMA" id="PNKETIC"/>
<dbReference type="Gene3D" id="1.20.1250.20">
    <property type="entry name" value="MFS general substrate transporter like domains"/>
    <property type="match status" value="1"/>
</dbReference>
<dbReference type="AlphaFoldDB" id="R7T7P8"/>
<keyword evidence="3 6" id="KW-0812">Transmembrane</keyword>
<reference evidence="10" key="1">
    <citation type="submission" date="2012-12" db="EMBL/GenBank/DDBJ databases">
        <authorList>
            <person name="Hellsten U."/>
            <person name="Grimwood J."/>
            <person name="Chapman J.A."/>
            <person name="Shapiro H."/>
            <person name="Aerts A."/>
            <person name="Otillar R.P."/>
            <person name="Terry A.Y."/>
            <person name="Boore J.L."/>
            <person name="Simakov O."/>
            <person name="Marletaz F."/>
            <person name="Cho S.-J."/>
            <person name="Edsinger-Gonzales E."/>
            <person name="Havlak P."/>
            <person name="Kuo D.-H."/>
            <person name="Larsson T."/>
            <person name="Lv J."/>
            <person name="Arendt D."/>
            <person name="Savage R."/>
            <person name="Osoegawa K."/>
            <person name="de Jong P."/>
            <person name="Lindberg D.R."/>
            <person name="Seaver E.C."/>
            <person name="Weisblat D.A."/>
            <person name="Putnam N.H."/>
            <person name="Grigoriev I.V."/>
            <person name="Rokhsar D.S."/>
        </authorList>
    </citation>
    <scope>NUCLEOTIDE SEQUENCE</scope>
    <source>
        <strain evidence="10">I ESC-2004</strain>
    </source>
</reference>
<evidence type="ECO:0000256" key="2">
    <source>
        <dbReference type="ARBA" id="ARBA00022448"/>
    </source>
</evidence>
<keyword evidence="10" id="KW-1185">Reference proteome</keyword>
<feature type="transmembrane region" description="Helical" evidence="6">
    <location>
        <begin position="139"/>
        <end position="161"/>
    </location>
</feature>
<dbReference type="EMBL" id="AMQN01014748">
    <property type="status" value="NOT_ANNOTATED_CDS"/>
    <property type="molecule type" value="Genomic_DNA"/>
</dbReference>
<evidence type="ECO:0000259" key="7">
    <source>
        <dbReference type="PROSITE" id="PS50850"/>
    </source>
</evidence>
<evidence type="ECO:0000256" key="1">
    <source>
        <dbReference type="ARBA" id="ARBA00004141"/>
    </source>
</evidence>
<comment type="subcellular location">
    <subcellularLocation>
        <location evidence="1">Membrane</location>
        <topology evidence="1">Multi-pass membrane protein</topology>
    </subcellularLocation>
</comment>
<feature type="transmembrane region" description="Helical" evidence="6">
    <location>
        <begin position="105"/>
        <end position="127"/>
    </location>
</feature>
<organism evidence="8">
    <name type="scientific">Capitella teleta</name>
    <name type="common">Polychaete worm</name>
    <dbReference type="NCBI Taxonomy" id="283909"/>
    <lineage>
        <taxon>Eukaryota</taxon>
        <taxon>Metazoa</taxon>
        <taxon>Spiralia</taxon>
        <taxon>Lophotrochozoa</taxon>
        <taxon>Annelida</taxon>
        <taxon>Polychaeta</taxon>
        <taxon>Sedentaria</taxon>
        <taxon>Scolecida</taxon>
        <taxon>Capitellidae</taxon>
        <taxon>Capitella</taxon>
    </lineage>
</organism>
<dbReference type="EMBL" id="KB311230">
    <property type="protein sequence ID" value="ELT89674.1"/>
    <property type="molecule type" value="Genomic_DNA"/>
</dbReference>
<feature type="transmembrane region" description="Helical" evidence="6">
    <location>
        <begin position="287"/>
        <end position="311"/>
    </location>
</feature>
<dbReference type="GO" id="GO:0022857">
    <property type="term" value="F:transmembrane transporter activity"/>
    <property type="evidence" value="ECO:0007669"/>
    <property type="project" value="InterPro"/>
</dbReference>
<dbReference type="EnsemblMetazoa" id="CapteT145182">
    <property type="protein sequence ID" value="CapteP145182"/>
    <property type="gene ID" value="CapteG145182"/>
</dbReference>
<gene>
    <name evidence="8" type="ORF">CAPTEDRAFT_145182</name>
</gene>
<dbReference type="InterPro" id="IPR020846">
    <property type="entry name" value="MFS_dom"/>
</dbReference>
<dbReference type="InterPro" id="IPR011701">
    <property type="entry name" value="MFS"/>
</dbReference>
<dbReference type="OrthoDB" id="5086884at2759"/>
<evidence type="ECO:0000256" key="5">
    <source>
        <dbReference type="ARBA" id="ARBA00023136"/>
    </source>
</evidence>
<feature type="transmembrane region" description="Helical" evidence="6">
    <location>
        <begin position="230"/>
        <end position="251"/>
    </location>
</feature>
<keyword evidence="4 6" id="KW-1133">Transmembrane helix</keyword>
<keyword evidence="5 6" id="KW-0472">Membrane</keyword>
<name>R7T7P8_CAPTE</name>
<evidence type="ECO:0000313" key="10">
    <source>
        <dbReference type="Proteomes" id="UP000014760"/>
    </source>
</evidence>
<proteinExistence type="predicted"/>
<dbReference type="Pfam" id="PF07690">
    <property type="entry name" value="MFS_1"/>
    <property type="match status" value="1"/>
</dbReference>
<evidence type="ECO:0000256" key="3">
    <source>
        <dbReference type="ARBA" id="ARBA00022692"/>
    </source>
</evidence>
<dbReference type="HOGENOM" id="CLU_001265_10_9_1"/>
<feature type="transmembrane region" description="Helical" evidence="6">
    <location>
        <begin position="167"/>
        <end position="189"/>
    </location>
</feature>
<feature type="transmembrane region" description="Helical" evidence="6">
    <location>
        <begin position="76"/>
        <end position="93"/>
    </location>
</feature>
<sequence length="353" mass="38332">MLARIDHLGSFSNSSEDLTIAINNNGRYGYLVASKGAAQFLFNPIVGVFVTKYAISRDLFDDFMVDLTLRFGYRKPMLIGDTVLFGSTIAFAYSGSYFQLLMTRILQGLASSVTAVTGMALLAATYLHDDERSRAMGIGIGGLSFGVVIGPVYGSVLYEFVGHDVPFLVLAATILMVIREFSSPVSAFFQLLSDPLILIVAGNIFLLNLDVSIVMAFLPIRLLEVDAPATWQLGLVVLPTSVGYLLASLIFPRIPSIPRWLRGFLGLFISVVCLVILGWVVTFEGMLIVTSFLGLALGMVSTAMQPIFAHLVDLKHGALYGNVYAISDMSVCLAMFLGPLVGGVIVYKYGFEW</sequence>
<reference evidence="9" key="3">
    <citation type="submission" date="2015-06" db="UniProtKB">
        <authorList>
            <consortium name="EnsemblMetazoa"/>
        </authorList>
    </citation>
    <scope>IDENTIFICATION</scope>
</reference>
<feature type="transmembrane region" description="Helical" evidence="6">
    <location>
        <begin position="37"/>
        <end position="55"/>
    </location>
</feature>
<dbReference type="STRING" id="283909.R7T7P8"/>
<feature type="domain" description="Major facilitator superfamily (MFS) profile" evidence="7">
    <location>
        <begin position="196"/>
        <end position="353"/>
    </location>
</feature>